<protein>
    <submittedName>
        <fullName evidence="1">Uncharacterized protein</fullName>
    </submittedName>
</protein>
<proteinExistence type="predicted"/>
<accession>A0A8J5UWZ1</accession>
<sequence>MLPLLSFPHATAALRLTTSPRSVATVHSPVAPAIVAMMEAATEEAGNPSCVAPHARCSLHSPPPQNVRTKAIYVTTLDGGCALSGGSRHSAEVVTGSTVWIGKGFSCTYAQRRNNDMFLSFDLMPI</sequence>
<reference evidence="1" key="1">
    <citation type="journal article" date="2021" name="bioRxiv">
        <title>Whole Genome Assembly and Annotation of Northern Wild Rice, Zizania palustris L., Supports a Whole Genome Duplication in the Zizania Genus.</title>
        <authorList>
            <person name="Haas M."/>
            <person name="Kono T."/>
            <person name="Macchietto M."/>
            <person name="Millas R."/>
            <person name="McGilp L."/>
            <person name="Shao M."/>
            <person name="Duquette J."/>
            <person name="Hirsch C.N."/>
            <person name="Kimball J."/>
        </authorList>
    </citation>
    <scope>NUCLEOTIDE SEQUENCE</scope>
    <source>
        <tissue evidence="1">Fresh leaf tissue</tissue>
    </source>
</reference>
<organism evidence="1 2">
    <name type="scientific">Zizania palustris</name>
    <name type="common">Northern wild rice</name>
    <dbReference type="NCBI Taxonomy" id="103762"/>
    <lineage>
        <taxon>Eukaryota</taxon>
        <taxon>Viridiplantae</taxon>
        <taxon>Streptophyta</taxon>
        <taxon>Embryophyta</taxon>
        <taxon>Tracheophyta</taxon>
        <taxon>Spermatophyta</taxon>
        <taxon>Magnoliopsida</taxon>
        <taxon>Liliopsida</taxon>
        <taxon>Poales</taxon>
        <taxon>Poaceae</taxon>
        <taxon>BOP clade</taxon>
        <taxon>Oryzoideae</taxon>
        <taxon>Oryzeae</taxon>
        <taxon>Zizaniinae</taxon>
        <taxon>Zizania</taxon>
    </lineage>
</organism>
<name>A0A8J5UWZ1_ZIZPA</name>
<keyword evidence="2" id="KW-1185">Reference proteome</keyword>
<dbReference type="AlphaFoldDB" id="A0A8J5UWZ1"/>
<dbReference type="Proteomes" id="UP000729402">
    <property type="component" value="Unassembled WGS sequence"/>
</dbReference>
<reference evidence="1" key="2">
    <citation type="submission" date="2021-02" db="EMBL/GenBank/DDBJ databases">
        <authorList>
            <person name="Kimball J.A."/>
            <person name="Haas M.W."/>
            <person name="Macchietto M."/>
            <person name="Kono T."/>
            <person name="Duquette J."/>
            <person name="Shao M."/>
        </authorList>
    </citation>
    <scope>NUCLEOTIDE SEQUENCE</scope>
    <source>
        <tissue evidence="1">Fresh leaf tissue</tissue>
    </source>
</reference>
<comment type="caution">
    <text evidence="1">The sequence shown here is derived from an EMBL/GenBank/DDBJ whole genome shotgun (WGS) entry which is preliminary data.</text>
</comment>
<evidence type="ECO:0000313" key="1">
    <source>
        <dbReference type="EMBL" id="KAG8047297.1"/>
    </source>
</evidence>
<dbReference type="EMBL" id="JAAALK010000290">
    <property type="protein sequence ID" value="KAG8047297.1"/>
    <property type="molecule type" value="Genomic_DNA"/>
</dbReference>
<evidence type="ECO:0000313" key="2">
    <source>
        <dbReference type="Proteomes" id="UP000729402"/>
    </source>
</evidence>
<gene>
    <name evidence="1" type="ORF">GUJ93_ZPchr0008g13282</name>
</gene>